<organism evidence="3 4">
    <name type="scientific">Acuticoccus sediminis</name>
    <dbReference type="NCBI Taxonomy" id="2184697"/>
    <lineage>
        <taxon>Bacteria</taxon>
        <taxon>Pseudomonadati</taxon>
        <taxon>Pseudomonadota</taxon>
        <taxon>Alphaproteobacteria</taxon>
        <taxon>Hyphomicrobiales</taxon>
        <taxon>Amorphaceae</taxon>
        <taxon>Acuticoccus</taxon>
    </lineage>
</organism>
<keyword evidence="2" id="KW-1133">Transmembrane helix</keyword>
<keyword evidence="4" id="KW-1185">Reference proteome</keyword>
<sequence length="123" mass="14216">MPTRHRRRSRFTFFIFPLVLVAVAVYFGWQSGRGDYGEEARVELRDERANLELELANLVEQREHLQDRVRRLRVDALDADLLDERARAQLNMAHPNEIVILNVAKDAQPETGKTDLILGAHNN</sequence>
<dbReference type="Pfam" id="PF04977">
    <property type="entry name" value="DivIC"/>
    <property type="match status" value="1"/>
</dbReference>
<keyword evidence="1" id="KW-0175">Coiled coil</keyword>
<name>A0A8B2NW54_9HYPH</name>
<evidence type="ECO:0000313" key="3">
    <source>
        <dbReference type="EMBL" id="RAI00581.1"/>
    </source>
</evidence>
<dbReference type="AlphaFoldDB" id="A0A8B2NW54"/>
<dbReference type="InterPro" id="IPR007060">
    <property type="entry name" value="FtsL/DivIC"/>
</dbReference>
<evidence type="ECO:0000313" key="4">
    <source>
        <dbReference type="Proteomes" id="UP000249590"/>
    </source>
</evidence>
<dbReference type="Proteomes" id="UP000249590">
    <property type="component" value="Unassembled WGS sequence"/>
</dbReference>
<feature type="coiled-coil region" evidence="1">
    <location>
        <begin position="41"/>
        <end position="75"/>
    </location>
</feature>
<keyword evidence="2" id="KW-0472">Membrane</keyword>
<feature type="transmembrane region" description="Helical" evidence="2">
    <location>
        <begin position="12"/>
        <end position="29"/>
    </location>
</feature>
<evidence type="ECO:0008006" key="5">
    <source>
        <dbReference type="Google" id="ProtNLM"/>
    </source>
</evidence>
<protein>
    <recommendedName>
        <fullName evidence="5">Cell division protein FtsB</fullName>
    </recommendedName>
</protein>
<proteinExistence type="predicted"/>
<dbReference type="RefSeq" id="WP_111346655.1">
    <property type="nucleotide sequence ID" value="NZ_JAIWKD010000008.1"/>
</dbReference>
<gene>
    <name evidence="3" type="ORF">DLJ53_15075</name>
</gene>
<dbReference type="EMBL" id="QHHQ01000003">
    <property type="protein sequence ID" value="RAI00581.1"/>
    <property type="molecule type" value="Genomic_DNA"/>
</dbReference>
<accession>A0A8B2NW54</accession>
<comment type="caution">
    <text evidence="3">The sequence shown here is derived from an EMBL/GenBank/DDBJ whole genome shotgun (WGS) entry which is preliminary data.</text>
</comment>
<reference evidence="3 4" key="1">
    <citation type="submission" date="2018-05" db="EMBL/GenBank/DDBJ databases">
        <title>Acuticoccus sediminis sp. nov., isolated from deep-sea sediment of Indian Ocean.</title>
        <authorList>
            <person name="Liu X."/>
            <person name="Lai Q."/>
            <person name="Du Y."/>
            <person name="Sun F."/>
            <person name="Zhang X."/>
            <person name="Wang S."/>
            <person name="Shao Z."/>
        </authorList>
    </citation>
    <scope>NUCLEOTIDE SEQUENCE [LARGE SCALE GENOMIC DNA]</scope>
    <source>
        <strain evidence="3 4">PTG4-2</strain>
    </source>
</reference>
<evidence type="ECO:0000256" key="1">
    <source>
        <dbReference type="SAM" id="Coils"/>
    </source>
</evidence>
<keyword evidence="2" id="KW-0812">Transmembrane</keyword>
<evidence type="ECO:0000256" key="2">
    <source>
        <dbReference type="SAM" id="Phobius"/>
    </source>
</evidence>